<dbReference type="InterPro" id="IPR036034">
    <property type="entry name" value="PDZ_sf"/>
</dbReference>
<dbReference type="EMBL" id="CAIT01000006">
    <property type="protein sequence ID" value="CCH54093.1"/>
    <property type="molecule type" value="Genomic_DNA"/>
</dbReference>
<evidence type="ECO:0000256" key="2">
    <source>
        <dbReference type="ARBA" id="ARBA00022670"/>
    </source>
</evidence>
<evidence type="ECO:0000256" key="1">
    <source>
        <dbReference type="ARBA" id="ARBA00010541"/>
    </source>
</evidence>
<dbReference type="InterPro" id="IPR001478">
    <property type="entry name" value="PDZ"/>
</dbReference>
<dbReference type="InterPro" id="IPR001940">
    <property type="entry name" value="Peptidase_S1C"/>
</dbReference>
<dbReference type="GO" id="GO:0006508">
    <property type="term" value="P:proteolysis"/>
    <property type="evidence" value="ECO:0007669"/>
    <property type="project" value="UniProtKB-KW"/>
</dbReference>
<gene>
    <name evidence="6" type="ORF">BN8_03236</name>
</gene>
<dbReference type="PROSITE" id="PS50106">
    <property type="entry name" value="PDZ"/>
    <property type="match status" value="1"/>
</dbReference>
<dbReference type="Gene3D" id="2.40.10.10">
    <property type="entry name" value="Trypsin-like serine proteases"/>
    <property type="match status" value="2"/>
</dbReference>
<reference evidence="6 7" key="1">
    <citation type="journal article" date="2012" name="J. Bacteriol.">
        <title>Genome Sequence of the Filamentous Bacterium Fibrisoma limi BUZ 3T.</title>
        <authorList>
            <person name="Filippini M."/>
            <person name="Qi W."/>
            <person name="Jaenicke S."/>
            <person name="Goesmann A."/>
            <person name="Smits T.H."/>
            <person name="Bagheri H.C."/>
        </authorList>
    </citation>
    <scope>NUCLEOTIDE SEQUENCE [LARGE SCALE GENOMIC DNA]</scope>
    <source>
        <strain evidence="7">BUZ 3T</strain>
    </source>
</reference>
<dbReference type="PANTHER" id="PTHR43343:SF3">
    <property type="entry name" value="PROTEASE DO-LIKE 8, CHLOROPLASTIC"/>
    <property type="match status" value="1"/>
</dbReference>
<keyword evidence="3 6" id="KW-0378">Hydrolase</keyword>
<dbReference type="SUPFAM" id="SSF50494">
    <property type="entry name" value="Trypsin-like serine proteases"/>
    <property type="match status" value="1"/>
</dbReference>
<dbReference type="Gene3D" id="2.30.42.10">
    <property type="match status" value="1"/>
</dbReference>
<evidence type="ECO:0000313" key="7">
    <source>
        <dbReference type="Proteomes" id="UP000009309"/>
    </source>
</evidence>
<feature type="region of interest" description="Disordered" evidence="4">
    <location>
        <begin position="71"/>
        <end position="95"/>
    </location>
</feature>
<dbReference type="GO" id="GO:0004252">
    <property type="term" value="F:serine-type endopeptidase activity"/>
    <property type="evidence" value="ECO:0007669"/>
    <property type="project" value="InterPro"/>
</dbReference>
<proteinExistence type="inferred from homology"/>
<dbReference type="AlphaFoldDB" id="I2GJL8"/>
<dbReference type="PANTHER" id="PTHR43343">
    <property type="entry name" value="PEPTIDASE S12"/>
    <property type="match status" value="1"/>
</dbReference>
<comment type="caution">
    <text evidence="6">The sequence shown here is derived from an EMBL/GenBank/DDBJ whole genome shotgun (WGS) entry which is preliminary data.</text>
</comment>
<dbReference type="InterPro" id="IPR043504">
    <property type="entry name" value="Peptidase_S1_PA_chymotrypsin"/>
</dbReference>
<dbReference type="SUPFAM" id="SSF50156">
    <property type="entry name" value="PDZ domain-like"/>
    <property type="match status" value="1"/>
</dbReference>
<comment type="similarity">
    <text evidence="1">Belongs to the peptidase S1C family.</text>
</comment>
<dbReference type="InterPro" id="IPR051201">
    <property type="entry name" value="Chloro_Bact_Ser_Proteases"/>
</dbReference>
<dbReference type="eggNOG" id="COG0265">
    <property type="taxonomic scope" value="Bacteria"/>
</dbReference>
<sequence>MKIVYWNRCWRSSPIQINNIGMETQFVTFADISSQAGGIGDQDPILLDAYSNTVVNVAKKVSPSVVQIKVSGRASDSNQPDTRRRPGRGDGGGSGSGFIISSDGYIITNNHVVAGATKIDVTVPERQDEPSRDYEATLIGRDPATDIAVLKIYGEGLKAIKFADSKQTQVGQIAIAIGNPYGFQYSLTAGVVSALGRTLRSESGRLIDDVIQTDAALNPGNSGGPLVNSNGDVIGVNTAVILPAQGICFAVSSNLAALVAGKLIMHGRVRRGYLGIAGQLINLTERIRQYNQLSARTGVIIASVEADGVAGNSELQQGDIIVGFNGQPVATVDDLHRLLTEETIGRRIQLTILRDNRQRGVMATPGELK</sequence>
<evidence type="ECO:0000259" key="5">
    <source>
        <dbReference type="PROSITE" id="PS50106"/>
    </source>
</evidence>
<dbReference type="EC" id="3.4.21.108" evidence="6"/>
<dbReference type="Pfam" id="PF13180">
    <property type="entry name" value="PDZ_2"/>
    <property type="match status" value="1"/>
</dbReference>
<keyword evidence="7" id="KW-1185">Reference proteome</keyword>
<dbReference type="PRINTS" id="PR00834">
    <property type="entry name" value="PROTEASES2C"/>
</dbReference>
<dbReference type="Pfam" id="PF13365">
    <property type="entry name" value="Trypsin_2"/>
    <property type="match status" value="1"/>
</dbReference>
<dbReference type="SMART" id="SM00228">
    <property type="entry name" value="PDZ"/>
    <property type="match status" value="1"/>
</dbReference>
<evidence type="ECO:0000256" key="3">
    <source>
        <dbReference type="ARBA" id="ARBA00022801"/>
    </source>
</evidence>
<protein>
    <submittedName>
        <fullName evidence="6">HtrA2 peptidase</fullName>
        <ecNumber evidence="6">3.4.21.108</ecNumber>
    </submittedName>
</protein>
<keyword evidence="2" id="KW-0645">Protease</keyword>
<feature type="domain" description="PDZ" evidence="5">
    <location>
        <begin position="263"/>
        <end position="356"/>
    </location>
</feature>
<organism evidence="6 7">
    <name type="scientific">Fibrisoma limi BUZ 3</name>
    <dbReference type="NCBI Taxonomy" id="1185876"/>
    <lineage>
        <taxon>Bacteria</taxon>
        <taxon>Pseudomonadati</taxon>
        <taxon>Bacteroidota</taxon>
        <taxon>Cytophagia</taxon>
        <taxon>Cytophagales</taxon>
        <taxon>Spirosomataceae</taxon>
        <taxon>Fibrisoma</taxon>
    </lineage>
</organism>
<dbReference type="InterPro" id="IPR009003">
    <property type="entry name" value="Peptidase_S1_PA"/>
</dbReference>
<evidence type="ECO:0000313" key="6">
    <source>
        <dbReference type="EMBL" id="CCH54093.1"/>
    </source>
</evidence>
<dbReference type="STRING" id="1185876.BN8_03236"/>
<accession>I2GJL8</accession>
<evidence type="ECO:0000256" key="4">
    <source>
        <dbReference type="SAM" id="MobiDB-lite"/>
    </source>
</evidence>
<dbReference type="Proteomes" id="UP000009309">
    <property type="component" value="Unassembled WGS sequence"/>
</dbReference>
<name>I2GJL8_9BACT</name>